<keyword evidence="1 3" id="KW-0547">Nucleotide-binding</keyword>
<dbReference type="EMBL" id="FN668640">
    <property type="protein sequence ID" value="CBK21077.2"/>
    <property type="molecule type" value="Genomic_DNA"/>
</dbReference>
<comment type="similarity">
    <text evidence="3">Belongs to the heat shock protein 70 family.</text>
</comment>
<organism evidence="4">
    <name type="scientific">Blastocystis hominis</name>
    <dbReference type="NCBI Taxonomy" id="12968"/>
    <lineage>
        <taxon>Eukaryota</taxon>
        <taxon>Sar</taxon>
        <taxon>Stramenopiles</taxon>
        <taxon>Bigyra</taxon>
        <taxon>Opalozoa</taxon>
        <taxon>Opalinata</taxon>
        <taxon>Blastocystidae</taxon>
        <taxon>Blastocystis</taxon>
    </lineage>
</organism>
<dbReference type="GO" id="GO:0140662">
    <property type="term" value="F:ATP-dependent protein folding chaperone"/>
    <property type="evidence" value="ECO:0007669"/>
    <property type="project" value="InterPro"/>
</dbReference>
<dbReference type="GeneID" id="24918556"/>
<dbReference type="Proteomes" id="UP000008312">
    <property type="component" value="Unassembled WGS sequence"/>
</dbReference>
<keyword evidence="5" id="KW-1185">Reference proteome</keyword>
<dbReference type="InterPro" id="IPR013126">
    <property type="entry name" value="Hsp_70_fam"/>
</dbReference>
<dbReference type="OrthoDB" id="6718630at2759"/>
<evidence type="ECO:0000256" key="2">
    <source>
        <dbReference type="ARBA" id="ARBA00022840"/>
    </source>
</evidence>
<dbReference type="Pfam" id="PF00012">
    <property type="entry name" value="HSP70"/>
    <property type="match status" value="1"/>
</dbReference>
<evidence type="ECO:0000313" key="5">
    <source>
        <dbReference type="Proteomes" id="UP000008312"/>
    </source>
</evidence>
<accession>D8LZ38</accession>
<sequence length="529" mass="60279">MNLQRNEYVLGIDLGLTNTCAAIMTSRTPDPIVISYSDSSHFLKSCVKYGKPFDVGSAAYKHLTYGLPGVVKNSRRIIGRYYKDEVVQKCVKDHLCGAEIKEVNKKPVFVIDNTTLVSPSDVSSEIIKRVVEKADEFVKRAYGDEMKCTKIAVTFPAYFDNYQRTATLLAVEKAGISKERLTMINEPTAAAFYFCKSNKIDNQTILVYDLGDESFDVSIVRVKGDDYRVLKYAGNSFLGNADIDSLFAKEIEKKYEEENDVPLIDTNDERIRRRYYCRLNAIAEDAKKQLSNFETVEIDLSMFRIHNKNDSDSESESDSDSEEEIMLDVFHHTIEIVQKCITDCNMNVSDIDRVVMIGGSSRLTIIRDRLRQLFGYEKLSKAVNPDEAVACGACLSLVEKLNLNFPSICRLSEELMGSQIEFLIRSRTHIEYKCEQVKPYLDYCSILQNCKSCAIYHGDISYCYANGKQGQFSMIGKYKSEENRSSRSSVFSFVTIYTIDEWGIIHIIEKCKDNNQILVDSCIRWEEPI</sequence>
<dbReference type="AlphaFoldDB" id="D8LZ38"/>
<evidence type="ECO:0008006" key="6">
    <source>
        <dbReference type="Google" id="ProtNLM"/>
    </source>
</evidence>
<dbReference type="InterPro" id="IPR043129">
    <property type="entry name" value="ATPase_NBD"/>
</dbReference>
<dbReference type="GO" id="GO:0005524">
    <property type="term" value="F:ATP binding"/>
    <property type="evidence" value="ECO:0007669"/>
    <property type="project" value="UniProtKB-KW"/>
</dbReference>
<dbReference type="PRINTS" id="PR00301">
    <property type="entry name" value="HEATSHOCK70"/>
</dbReference>
<keyword evidence="2 3" id="KW-0067">ATP-binding</keyword>
<name>D8LZ38_BLAHO</name>
<reference evidence="4" key="1">
    <citation type="submission" date="2010-02" db="EMBL/GenBank/DDBJ databases">
        <title>Sequencing and annotation of the Blastocystis hominis genome.</title>
        <authorList>
            <person name="Wincker P."/>
        </authorList>
    </citation>
    <scope>NUCLEOTIDE SEQUENCE</scope>
    <source>
        <strain evidence="4">Singapore isolate B</strain>
    </source>
</reference>
<dbReference type="Gene3D" id="3.90.640.10">
    <property type="entry name" value="Actin, Chain A, domain 4"/>
    <property type="match status" value="1"/>
</dbReference>
<evidence type="ECO:0000256" key="3">
    <source>
        <dbReference type="RuleBase" id="RU003322"/>
    </source>
</evidence>
<dbReference type="SUPFAM" id="SSF53067">
    <property type="entry name" value="Actin-like ATPase domain"/>
    <property type="match status" value="2"/>
</dbReference>
<gene>
    <name evidence="4" type="ORF">GSBLH_T00001289001</name>
</gene>
<dbReference type="InParanoid" id="D8LZ38"/>
<evidence type="ECO:0000256" key="1">
    <source>
        <dbReference type="ARBA" id="ARBA00022741"/>
    </source>
</evidence>
<dbReference type="PANTHER" id="PTHR19375">
    <property type="entry name" value="HEAT SHOCK PROTEIN 70KDA"/>
    <property type="match status" value="1"/>
</dbReference>
<proteinExistence type="inferred from homology"/>
<dbReference type="RefSeq" id="XP_012895125.1">
    <property type="nucleotide sequence ID" value="XM_013039671.1"/>
</dbReference>
<evidence type="ECO:0000313" key="4">
    <source>
        <dbReference type="EMBL" id="CBK21077.2"/>
    </source>
</evidence>
<dbReference type="Gene3D" id="3.30.420.40">
    <property type="match status" value="2"/>
</dbReference>
<protein>
    <recommendedName>
        <fullName evidence="6">Heat shock protein 70</fullName>
    </recommendedName>
</protein>